<organism evidence="6 7">
    <name type="scientific">Trebonia kvetii</name>
    <dbReference type="NCBI Taxonomy" id="2480626"/>
    <lineage>
        <taxon>Bacteria</taxon>
        <taxon>Bacillati</taxon>
        <taxon>Actinomycetota</taxon>
        <taxon>Actinomycetes</taxon>
        <taxon>Streptosporangiales</taxon>
        <taxon>Treboniaceae</taxon>
        <taxon>Trebonia</taxon>
    </lineage>
</organism>
<reference evidence="6 7" key="1">
    <citation type="submission" date="2018-11" db="EMBL/GenBank/DDBJ databases">
        <title>Trebonia kvetii gen.nov., sp.nov., a novel acidophilic actinobacterium, and proposal of the new actinobacterial family Treboniaceae fam. nov.</title>
        <authorList>
            <person name="Rapoport D."/>
            <person name="Sagova-Mareckova M."/>
            <person name="Sedlacek I."/>
            <person name="Provaznik J."/>
            <person name="Kralova S."/>
            <person name="Pavlinic D."/>
            <person name="Benes V."/>
            <person name="Kopecky J."/>
        </authorList>
    </citation>
    <scope>NUCLEOTIDE SEQUENCE [LARGE SCALE GENOMIC DNA]</scope>
    <source>
        <strain evidence="6 7">15Tr583</strain>
    </source>
</reference>
<accession>A0A6P2BXG1</accession>
<keyword evidence="3" id="KW-0285">Flavoprotein</keyword>
<dbReference type="EMBL" id="RPFW01000004">
    <property type="protein sequence ID" value="TVZ02865.1"/>
    <property type="molecule type" value="Genomic_DNA"/>
</dbReference>
<dbReference type="RefSeq" id="WP_145855091.1">
    <property type="nucleotide sequence ID" value="NZ_RPFW01000004.1"/>
</dbReference>
<dbReference type="GO" id="GO:0016491">
    <property type="term" value="F:oxidoreductase activity"/>
    <property type="evidence" value="ECO:0007669"/>
    <property type="project" value="UniProtKB-KW"/>
</dbReference>
<keyword evidence="4" id="KW-0274">FAD</keyword>
<dbReference type="AlphaFoldDB" id="A0A6P2BXG1"/>
<evidence type="ECO:0000256" key="1">
    <source>
        <dbReference type="ARBA" id="ARBA00001974"/>
    </source>
</evidence>
<sequence length="218" mass="23683">MTYSLQFTERMTGAFSFGEADYQAGYRAGRRAGNRLLFRLTIAADDVDSFLADPRHPATASGYVDCDPLGGRFPVERGAFDLFTDAGPATRHMLYRLYFADATGRPLTLAGYKDVKPGPLTAVWSETSTLYVRILNGHVPVEDGGENPTEGLVGSGILRIPPPDFAWQLTTFRVHGPTLAGKIAALDSFGQLFLSELWQVFGPVRRLARKAIGNGAPA</sequence>
<keyword evidence="5" id="KW-0560">Oxidoreductase</keyword>
<dbReference type="PANTHER" id="PTHR47470:SF1">
    <property type="entry name" value="FAD-DEPENDENT OXIDOREDUCTASE 2 FAD BINDING DOMAIN-CONTAINING PROTEIN"/>
    <property type="match status" value="1"/>
</dbReference>
<evidence type="ECO:0000313" key="7">
    <source>
        <dbReference type="Proteomes" id="UP000460272"/>
    </source>
</evidence>
<proteinExistence type="inferred from homology"/>
<dbReference type="PANTHER" id="PTHR47470">
    <property type="entry name" value="CHOLESTEROL OXIDASE"/>
    <property type="match status" value="1"/>
</dbReference>
<comment type="cofactor">
    <cofactor evidence="1">
        <name>FAD</name>
        <dbReference type="ChEBI" id="CHEBI:57692"/>
    </cofactor>
</comment>
<gene>
    <name evidence="6" type="ORF">EAS64_20485</name>
</gene>
<evidence type="ECO:0000256" key="4">
    <source>
        <dbReference type="ARBA" id="ARBA00022827"/>
    </source>
</evidence>
<dbReference type="InterPro" id="IPR052542">
    <property type="entry name" value="Cholesterol_Oxidase"/>
</dbReference>
<evidence type="ECO:0000256" key="3">
    <source>
        <dbReference type="ARBA" id="ARBA00022630"/>
    </source>
</evidence>
<protein>
    <submittedName>
        <fullName evidence="6">Uncharacterized protein</fullName>
    </submittedName>
</protein>
<evidence type="ECO:0000256" key="5">
    <source>
        <dbReference type="ARBA" id="ARBA00023002"/>
    </source>
</evidence>
<dbReference type="OrthoDB" id="2339873at2"/>
<comment type="similarity">
    <text evidence="2">Belongs to the GMC oxidoreductase family.</text>
</comment>
<evidence type="ECO:0000256" key="2">
    <source>
        <dbReference type="ARBA" id="ARBA00010790"/>
    </source>
</evidence>
<name>A0A6P2BXG1_9ACTN</name>
<evidence type="ECO:0000313" key="6">
    <source>
        <dbReference type="EMBL" id="TVZ02865.1"/>
    </source>
</evidence>
<keyword evidence="7" id="KW-1185">Reference proteome</keyword>
<comment type="caution">
    <text evidence="6">The sequence shown here is derived from an EMBL/GenBank/DDBJ whole genome shotgun (WGS) entry which is preliminary data.</text>
</comment>
<dbReference type="Proteomes" id="UP000460272">
    <property type="component" value="Unassembled WGS sequence"/>
</dbReference>